<comment type="caution">
    <text evidence="1">The sequence shown here is derived from an EMBL/GenBank/DDBJ whole genome shotgun (WGS) entry which is preliminary data.</text>
</comment>
<dbReference type="EMBL" id="CACVBM020001296">
    <property type="protein sequence ID" value="CAA7044279.1"/>
    <property type="molecule type" value="Genomic_DNA"/>
</dbReference>
<dbReference type="Gene3D" id="1.25.40.10">
    <property type="entry name" value="Tetratricopeptide repeat domain"/>
    <property type="match status" value="1"/>
</dbReference>
<name>A0A6D2JKT8_9BRAS</name>
<accession>A0A6D2JKT8</accession>
<dbReference type="Proteomes" id="UP000467841">
    <property type="component" value="Unassembled WGS sequence"/>
</dbReference>
<reference evidence="1" key="1">
    <citation type="submission" date="2020-01" db="EMBL/GenBank/DDBJ databases">
        <authorList>
            <person name="Mishra B."/>
        </authorList>
    </citation>
    <scope>NUCLEOTIDE SEQUENCE [LARGE SCALE GENOMIC DNA]</scope>
</reference>
<dbReference type="AlphaFoldDB" id="A0A6D2JKT8"/>
<evidence type="ECO:0000313" key="2">
    <source>
        <dbReference type="Proteomes" id="UP000467841"/>
    </source>
</evidence>
<sequence>MMITAYVERGLMFEARQVRHGLGAGALEEFEKMMECGYKPDQVAAEGISRLRREHPAAYHVLCRVHGEKGDWTCVMELRRLMKITKVRKQDAK</sequence>
<keyword evidence="2" id="KW-1185">Reference proteome</keyword>
<organism evidence="1 2">
    <name type="scientific">Microthlaspi erraticum</name>
    <dbReference type="NCBI Taxonomy" id="1685480"/>
    <lineage>
        <taxon>Eukaryota</taxon>
        <taxon>Viridiplantae</taxon>
        <taxon>Streptophyta</taxon>
        <taxon>Embryophyta</taxon>
        <taxon>Tracheophyta</taxon>
        <taxon>Spermatophyta</taxon>
        <taxon>Magnoliopsida</taxon>
        <taxon>eudicotyledons</taxon>
        <taxon>Gunneridae</taxon>
        <taxon>Pentapetalae</taxon>
        <taxon>rosids</taxon>
        <taxon>malvids</taxon>
        <taxon>Brassicales</taxon>
        <taxon>Brassicaceae</taxon>
        <taxon>Coluteocarpeae</taxon>
        <taxon>Microthlaspi</taxon>
    </lineage>
</organism>
<evidence type="ECO:0008006" key="3">
    <source>
        <dbReference type="Google" id="ProtNLM"/>
    </source>
</evidence>
<gene>
    <name evidence="1" type="ORF">MERR_LOCUS31514</name>
</gene>
<protein>
    <recommendedName>
        <fullName evidence="3">DYW domain-containing protein</fullName>
    </recommendedName>
</protein>
<evidence type="ECO:0000313" key="1">
    <source>
        <dbReference type="EMBL" id="CAA7044279.1"/>
    </source>
</evidence>
<proteinExistence type="predicted"/>
<dbReference type="InterPro" id="IPR011990">
    <property type="entry name" value="TPR-like_helical_dom_sf"/>
</dbReference>